<evidence type="ECO:0000259" key="2">
    <source>
        <dbReference type="Pfam" id="PF00117"/>
    </source>
</evidence>
<feature type="domain" description="Glutamine amidotransferase" evidence="2">
    <location>
        <begin position="3"/>
        <end position="181"/>
    </location>
</feature>
<dbReference type="PANTHER" id="PTHR43418">
    <property type="entry name" value="MULTIFUNCTIONAL TRYPTOPHAN BIOSYNTHESIS PROTEIN-RELATED"/>
    <property type="match status" value="1"/>
</dbReference>
<keyword evidence="4" id="KW-1185">Reference proteome</keyword>
<dbReference type="PRINTS" id="PR00096">
    <property type="entry name" value="GATASE"/>
</dbReference>
<dbReference type="FunFam" id="3.40.50.880:FF:000003">
    <property type="entry name" value="Anthranilate synthase component II"/>
    <property type="match status" value="1"/>
</dbReference>
<dbReference type="InterPro" id="IPR006221">
    <property type="entry name" value="TrpG/PapA_dom"/>
</dbReference>
<dbReference type="InterPro" id="IPR029062">
    <property type="entry name" value="Class_I_gatase-like"/>
</dbReference>
<dbReference type="GO" id="GO:0000162">
    <property type="term" value="P:L-tryptophan biosynthetic process"/>
    <property type="evidence" value="ECO:0007669"/>
    <property type="project" value="TreeGrafter"/>
</dbReference>
<dbReference type="PRINTS" id="PR00097">
    <property type="entry name" value="ANTSNTHASEII"/>
</dbReference>
<dbReference type="Proteomes" id="UP000480178">
    <property type="component" value="Chromosome"/>
</dbReference>
<proteinExistence type="predicted"/>
<sequence>MILLLDNLDSFTYNLADYIRQGGEECLVLRNTVPISQIKKQAYKAIVLSPGPQTPERAGNMMEVIHYYIQQIPVLGICLGHQAIGIYFGASLVKAVQPMHGKISSVSLEQDELFEQIPSPTNVVRYHSLILEDLPASLETIAHTAEHEIMAIRHKTLPVRGIQFHPEAALTVDGIKMIENWIKFNKLADQSF</sequence>
<dbReference type="CDD" id="cd01743">
    <property type="entry name" value="GATase1_Anthranilate_Synthase"/>
    <property type="match status" value="1"/>
</dbReference>
<dbReference type="KEGG" id="rhoz:GXP67_24245"/>
<evidence type="ECO:0000256" key="1">
    <source>
        <dbReference type="ARBA" id="ARBA00022962"/>
    </source>
</evidence>
<dbReference type="RefSeq" id="WP_162445521.1">
    <property type="nucleotide sequence ID" value="NZ_CP048222.1"/>
</dbReference>
<dbReference type="GO" id="GO:0004049">
    <property type="term" value="F:anthranilate synthase activity"/>
    <property type="evidence" value="ECO:0007669"/>
    <property type="project" value="TreeGrafter"/>
</dbReference>
<dbReference type="PANTHER" id="PTHR43418:SF4">
    <property type="entry name" value="MULTIFUNCTIONAL TRYPTOPHAN BIOSYNTHESIS PROTEIN"/>
    <property type="match status" value="1"/>
</dbReference>
<evidence type="ECO:0000313" key="4">
    <source>
        <dbReference type="Proteomes" id="UP000480178"/>
    </source>
</evidence>
<accession>A0A6C0GPJ8</accession>
<dbReference type="SUPFAM" id="SSF52317">
    <property type="entry name" value="Class I glutamine amidotransferase-like"/>
    <property type="match status" value="1"/>
</dbReference>
<dbReference type="GO" id="GO:0005829">
    <property type="term" value="C:cytosol"/>
    <property type="evidence" value="ECO:0007669"/>
    <property type="project" value="TreeGrafter"/>
</dbReference>
<dbReference type="AlphaFoldDB" id="A0A6C0GPJ8"/>
<dbReference type="NCBIfam" id="TIGR00566">
    <property type="entry name" value="trpG_papA"/>
    <property type="match status" value="1"/>
</dbReference>
<dbReference type="EMBL" id="CP048222">
    <property type="protein sequence ID" value="QHT69533.1"/>
    <property type="molecule type" value="Genomic_DNA"/>
</dbReference>
<gene>
    <name evidence="3" type="ORF">GXP67_24245</name>
</gene>
<dbReference type="Gene3D" id="3.40.50.880">
    <property type="match status" value="1"/>
</dbReference>
<dbReference type="PRINTS" id="PR00099">
    <property type="entry name" value="CPSGATASE"/>
</dbReference>
<dbReference type="Pfam" id="PF00117">
    <property type="entry name" value="GATase"/>
    <property type="match status" value="1"/>
</dbReference>
<evidence type="ECO:0000313" key="3">
    <source>
        <dbReference type="EMBL" id="QHT69533.1"/>
    </source>
</evidence>
<organism evidence="3 4">
    <name type="scientific">Rhodocytophaga rosea</name>
    <dbReference type="NCBI Taxonomy" id="2704465"/>
    <lineage>
        <taxon>Bacteria</taxon>
        <taxon>Pseudomonadati</taxon>
        <taxon>Bacteroidota</taxon>
        <taxon>Cytophagia</taxon>
        <taxon>Cytophagales</taxon>
        <taxon>Rhodocytophagaceae</taxon>
        <taxon>Rhodocytophaga</taxon>
    </lineage>
</organism>
<name>A0A6C0GPJ8_9BACT</name>
<dbReference type="PROSITE" id="PS51273">
    <property type="entry name" value="GATASE_TYPE_1"/>
    <property type="match status" value="1"/>
</dbReference>
<reference evidence="3 4" key="1">
    <citation type="submission" date="2020-01" db="EMBL/GenBank/DDBJ databases">
        <authorList>
            <person name="Kim M.K."/>
        </authorList>
    </citation>
    <scope>NUCLEOTIDE SEQUENCE [LARGE SCALE GENOMIC DNA]</scope>
    <source>
        <strain evidence="3 4">172606-1</strain>
    </source>
</reference>
<dbReference type="InterPro" id="IPR017926">
    <property type="entry name" value="GATASE"/>
</dbReference>
<dbReference type="InterPro" id="IPR050472">
    <property type="entry name" value="Anth_synth/Amidotransfase"/>
</dbReference>
<keyword evidence="1" id="KW-0315">Glutamine amidotransferase</keyword>
<protein>
    <submittedName>
        <fullName evidence="3">Aminodeoxychorismate/anthranilate synthase component II</fullName>
    </submittedName>
</protein>